<protein>
    <submittedName>
        <fullName evidence="3">Uncharacterized protein</fullName>
    </submittedName>
</protein>
<gene>
    <name evidence="3" type="primary">Contig15658.g16681</name>
    <name evidence="3" type="ORF">STYLEM_11918</name>
</gene>
<keyword evidence="1" id="KW-0175">Coiled coil</keyword>
<feature type="coiled-coil region" evidence="1">
    <location>
        <begin position="70"/>
        <end position="97"/>
    </location>
</feature>
<feature type="region of interest" description="Disordered" evidence="2">
    <location>
        <begin position="15"/>
        <end position="36"/>
    </location>
</feature>
<evidence type="ECO:0000313" key="4">
    <source>
        <dbReference type="Proteomes" id="UP000039865"/>
    </source>
</evidence>
<dbReference type="Proteomes" id="UP000039865">
    <property type="component" value="Unassembled WGS sequence"/>
</dbReference>
<dbReference type="InParanoid" id="A0A078ANK5"/>
<feature type="compositionally biased region" description="Basic residues" evidence="2">
    <location>
        <begin position="18"/>
        <end position="28"/>
    </location>
</feature>
<keyword evidence="4" id="KW-1185">Reference proteome</keyword>
<accession>A0A078ANK5</accession>
<feature type="compositionally biased region" description="Basic and acidic residues" evidence="2">
    <location>
        <begin position="321"/>
        <end position="330"/>
    </location>
</feature>
<sequence length="597" mass="67169">MRLSLRKQIRLLKEGAAKKQKATKKRKRSESSISYASDTEDYPVDMIKHQQPTLSQCMLRQLPSKSMRIEKQQDVRMDIWENDMKEYREEKSLIKQRRGPNKRSKTDAADLIHKLDTTAADTDIQTTITAPVPSDIKMNDGMSADMSSVSSKQKDEVIRSNALEIVNTSTDMSAILSNNVLLDACHLLICESPSNVFPPIDAHSLSNASTNYLAVVTSARTMTTQENRQALIQKLSLYLANNYDLHAAKWLDYCWKYSSYHKIKICKYFKSSGLCIMCVSFSNKDERVVVYAGIQNTIKASTTNHLAVWSTRFNRLTGQQREPRDNKEDSGTTQADFHLSMGGDDDITQSDDDRFTMILDSIDIKPNNKQFALAQQALLNSAVSHEGEDMISYNPGFDFVPIDNALVIVDEADYFMFEDPPKFKLFVQNSPLICFTATPANSTVEEKVAAELKFEQYYYYSLNDAAIIDKSGALKVDVNSKAKAMEEKATHIRELAKLSPVLVCCNQELTKAIIDAGTAPVMIEAGVDYECPRQLDKLNAVTEHYTIIVSEKILGMRGFDDRSESIPKTLVLAKSFVNRRVATQGFDRVGRFGDKCS</sequence>
<evidence type="ECO:0000256" key="1">
    <source>
        <dbReference type="SAM" id="Coils"/>
    </source>
</evidence>
<feature type="region of interest" description="Disordered" evidence="2">
    <location>
        <begin position="132"/>
        <end position="153"/>
    </location>
</feature>
<evidence type="ECO:0000256" key="2">
    <source>
        <dbReference type="SAM" id="MobiDB-lite"/>
    </source>
</evidence>
<organism evidence="3 4">
    <name type="scientific">Stylonychia lemnae</name>
    <name type="common">Ciliate</name>
    <dbReference type="NCBI Taxonomy" id="5949"/>
    <lineage>
        <taxon>Eukaryota</taxon>
        <taxon>Sar</taxon>
        <taxon>Alveolata</taxon>
        <taxon>Ciliophora</taxon>
        <taxon>Intramacronucleata</taxon>
        <taxon>Spirotrichea</taxon>
        <taxon>Stichotrichia</taxon>
        <taxon>Sporadotrichida</taxon>
        <taxon>Oxytrichidae</taxon>
        <taxon>Stylonychinae</taxon>
        <taxon>Stylonychia</taxon>
    </lineage>
</organism>
<dbReference type="EMBL" id="CCKQ01011330">
    <property type="protein sequence ID" value="CDW82882.1"/>
    <property type="molecule type" value="Genomic_DNA"/>
</dbReference>
<reference evidence="3 4" key="1">
    <citation type="submission" date="2014-06" db="EMBL/GenBank/DDBJ databases">
        <authorList>
            <person name="Swart Estienne"/>
        </authorList>
    </citation>
    <scope>NUCLEOTIDE SEQUENCE [LARGE SCALE GENOMIC DNA]</scope>
    <source>
        <strain evidence="3 4">130c</strain>
    </source>
</reference>
<dbReference type="OrthoDB" id="327673at2759"/>
<evidence type="ECO:0000313" key="3">
    <source>
        <dbReference type="EMBL" id="CDW82882.1"/>
    </source>
</evidence>
<dbReference type="AlphaFoldDB" id="A0A078ANK5"/>
<proteinExistence type="predicted"/>
<name>A0A078ANK5_STYLE</name>
<feature type="region of interest" description="Disordered" evidence="2">
    <location>
        <begin position="317"/>
        <end position="344"/>
    </location>
</feature>